<proteinExistence type="predicted"/>
<feature type="domain" description="DUF7029" evidence="2">
    <location>
        <begin position="168"/>
        <end position="267"/>
    </location>
</feature>
<dbReference type="Proteomes" id="UP000799750">
    <property type="component" value="Unassembled WGS sequence"/>
</dbReference>
<dbReference type="OrthoDB" id="160645at2759"/>
<dbReference type="Pfam" id="PF22974">
    <property type="entry name" value="DUF7029"/>
    <property type="match status" value="1"/>
</dbReference>
<protein>
    <submittedName>
        <fullName evidence="4">Uncharacterized protein</fullName>
    </submittedName>
</protein>
<accession>A0A6A6QU25</accession>
<evidence type="ECO:0000259" key="3">
    <source>
        <dbReference type="Pfam" id="PF23865"/>
    </source>
</evidence>
<gene>
    <name evidence="4" type="ORF">BU16DRAFT_617426</name>
</gene>
<dbReference type="InterPro" id="IPR055647">
    <property type="entry name" value="DUF7223"/>
</dbReference>
<sequence length="941" mass="99220">MLHTTLLRVACLLALCLQSSRGAPLDTPNSFEIDDRAVINIYLNGHDDTAGSPAACGFPALVPTELVPTNPAQYIGEQLPTSTTEYTAETVSSSTTVEILSYTTASQQPPQETSFLRPAVHWDIDLNDHKHLTARISIDLFYLDSESKDYILPHEEPTDVAVGFVSVPEMKYPSVQLEHTSFVSSTTCLGDTATVVFNDLKAFNIAVSDWSKQTEGLVLISTSRTCASGQSQEARHYLLVSSINHDDRAMTITGNIKHLDFTEAVHHETPIDVKFGNFSPSGKEPINTYNMSAPRDNSTGGYFVPPPGNSSSHLFPDHGFDSRLDDRIGRINLNNPSDFNKTLPGATNYTLLAISGDSNSTNLLRRSGLEKRFHWPKIIHNIGHAVGAVVGGAVSAVGHAIGGVIQAAGSFLDHLTTFTKDLSGTFSLDTMSKGNTVATPWGPRGYSVYEASSGASHFGVYCVGCGASGQLALNGHFVFSVADGFKEGTVAVKGSLQGTLQLGIDASYSSTIPLYEKRLVDIPLTWLTIPGIISVGPEFSVDAASSLTLQASGQVLAGGILNWPAIDAVVDVIHRENSKLGTLGVPALQPVLEAKGSIQVAADASLKVALAFGIDILKGTWKKQAALIDKPSFSIAAGVSGSASITNGGVTYQLGDAACPGISLDVSFKNELSAEENIIGNKVFPISTFKKDLWKKCFPLGAPPNPAPAVPSPSVPARLIPPPLVIPNFTPHIKGIPKFPQAIPRAATPPTNPSTNTTDTQPNPGFVQITTLENNFTIVAAADGNLYTLYSSDVSSDPALTSSSSFAKDDAGDLIYSDSTGRVIFGYADTVRAMGVSRLRLGTVNAVPKTAALVSFVLAPPSSTTADGPRYLTIVDTFGSVYVPVVCLYSNTQDGTVSAKLFMSNDTVSGPRTLESGDKAVTDQVTGGGAGSCAVVGLVIA</sequence>
<evidence type="ECO:0000313" key="5">
    <source>
        <dbReference type="Proteomes" id="UP000799750"/>
    </source>
</evidence>
<dbReference type="Pfam" id="PF23865">
    <property type="entry name" value="DUF7223"/>
    <property type="match status" value="1"/>
</dbReference>
<evidence type="ECO:0000259" key="2">
    <source>
        <dbReference type="Pfam" id="PF22974"/>
    </source>
</evidence>
<dbReference type="EMBL" id="MU004188">
    <property type="protein sequence ID" value="KAF2495895.1"/>
    <property type="molecule type" value="Genomic_DNA"/>
</dbReference>
<evidence type="ECO:0000313" key="4">
    <source>
        <dbReference type="EMBL" id="KAF2495895.1"/>
    </source>
</evidence>
<feature type="domain" description="DUF7223" evidence="3">
    <location>
        <begin position="449"/>
        <end position="666"/>
    </location>
</feature>
<dbReference type="InterPro" id="IPR054293">
    <property type="entry name" value="DUF7029"/>
</dbReference>
<keyword evidence="1" id="KW-0732">Signal</keyword>
<name>A0A6A6QU25_9PEZI</name>
<organism evidence="4 5">
    <name type="scientific">Lophium mytilinum</name>
    <dbReference type="NCBI Taxonomy" id="390894"/>
    <lineage>
        <taxon>Eukaryota</taxon>
        <taxon>Fungi</taxon>
        <taxon>Dikarya</taxon>
        <taxon>Ascomycota</taxon>
        <taxon>Pezizomycotina</taxon>
        <taxon>Dothideomycetes</taxon>
        <taxon>Pleosporomycetidae</taxon>
        <taxon>Mytilinidiales</taxon>
        <taxon>Mytilinidiaceae</taxon>
        <taxon>Lophium</taxon>
    </lineage>
</organism>
<dbReference type="AlphaFoldDB" id="A0A6A6QU25"/>
<reference evidence="4" key="1">
    <citation type="journal article" date="2020" name="Stud. Mycol.">
        <title>101 Dothideomycetes genomes: a test case for predicting lifestyles and emergence of pathogens.</title>
        <authorList>
            <person name="Haridas S."/>
            <person name="Albert R."/>
            <person name="Binder M."/>
            <person name="Bloem J."/>
            <person name="Labutti K."/>
            <person name="Salamov A."/>
            <person name="Andreopoulos B."/>
            <person name="Baker S."/>
            <person name="Barry K."/>
            <person name="Bills G."/>
            <person name="Bluhm B."/>
            <person name="Cannon C."/>
            <person name="Castanera R."/>
            <person name="Culley D."/>
            <person name="Daum C."/>
            <person name="Ezra D."/>
            <person name="Gonzalez J."/>
            <person name="Henrissat B."/>
            <person name="Kuo A."/>
            <person name="Liang C."/>
            <person name="Lipzen A."/>
            <person name="Lutzoni F."/>
            <person name="Magnuson J."/>
            <person name="Mondo S."/>
            <person name="Nolan M."/>
            <person name="Ohm R."/>
            <person name="Pangilinan J."/>
            <person name="Park H.-J."/>
            <person name="Ramirez L."/>
            <person name="Alfaro M."/>
            <person name="Sun H."/>
            <person name="Tritt A."/>
            <person name="Yoshinaga Y."/>
            <person name="Zwiers L.-H."/>
            <person name="Turgeon B."/>
            <person name="Goodwin S."/>
            <person name="Spatafora J."/>
            <person name="Crous P."/>
            <person name="Grigoriev I."/>
        </authorList>
    </citation>
    <scope>NUCLEOTIDE SEQUENCE</scope>
    <source>
        <strain evidence="4">CBS 269.34</strain>
    </source>
</reference>
<feature type="chain" id="PRO_5025638967" evidence="1">
    <location>
        <begin position="23"/>
        <end position="941"/>
    </location>
</feature>
<feature type="signal peptide" evidence="1">
    <location>
        <begin position="1"/>
        <end position="22"/>
    </location>
</feature>
<evidence type="ECO:0000256" key="1">
    <source>
        <dbReference type="SAM" id="SignalP"/>
    </source>
</evidence>
<keyword evidence="5" id="KW-1185">Reference proteome</keyword>